<feature type="region of interest" description="Disordered" evidence="1">
    <location>
        <begin position="101"/>
        <end position="157"/>
    </location>
</feature>
<keyword evidence="2" id="KW-0812">Transmembrane</keyword>
<keyword evidence="2" id="KW-1133">Transmembrane helix</keyword>
<evidence type="ECO:0000313" key="4">
    <source>
        <dbReference type="Proteomes" id="UP000183245"/>
    </source>
</evidence>
<name>A0A1J5IRF8_9BACT</name>
<dbReference type="EMBL" id="MNZT01000010">
    <property type="protein sequence ID" value="OIP99737.1"/>
    <property type="molecule type" value="Genomic_DNA"/>
</dbReference>
<feature type="transmembrane region" description="Helical" evidence="2">
    <location>
        <begin position="166"/>
        <end position="190"/>
    </location>
</feature>
<comment type="caution">
    <text evidence="3">The sequence shown here is derived from an EMBL/GenBank/DDBJ whole genome shotgun (WGS) entry which is preliminary data.</text>
</comment>
<reference evidence="3 4" key="1">
    <citation type="journal article" date="2016" name="Environ. Microbiol.">
        <title>Genomic resolution of a cold subsurface aquifer community provides metabolic insights for novel microbes adapted to high CO concentrations.</title>
        <authorList>
            <person name="Probst A.J."/>
            <person name="Castelle C.J."/>
            <person name="Singh A."/>
            <person name="Brown C.T."/>
            <person name="Anantharaman K."/>
            <person name="Sharon I."/>
            <person name="Hug L.A."/>
            <person name="Burstein D."/>
            <person name="Emerson J.B."/>
            <person name="Thomas B.C."/>
            <person name="Banfield J.F."/>
        </authorList>
    </citation>
    <scope>NUCLEOTIDE SEQUENCE [LARGE SCALE GENOMIC DNA]</scope>
    <source>
        <strain evidence="3">CG2_30_54_11</strain>
    </source>
</reference>
<organism evidence="3 4">
    <name type="scientific">Candidatus Wirthbacteria bacterium CG2_30_54_11</name>
    <dbReference type="NCBI Taxonomy" id="1817892"/>
    <lineage>
        <taxon>Bacteria</taxon>
        <taxon>Candidatus Wirthbacteria</taxon>
    </lineage>
</organism>
<proteinExistence type="predicted"/>
<evidence type="ECO:0000313" key="3">
    <source>
        <dbReference type="EMBL" id="OIP99737.1"/>
    </source>
</evidence>
<dbReference type="STRING" id="1817892.AUK40_00585"/>
<dbReference type="Proteomes" id="UP000183245">
    <property type="component" value="Unassembled WGS sequence"/>
</dbReference>
<evidence type="ECO:0008006" key="5">
    <source>
        <dbReference type="Google" id="ProtNLM"/>
    </source>
</evidence>
<protein>
    <recommendedName>
        <fullName evidence="5">Baseplate protein J-like domain-containing protein</fullName>
    </recommendedName>
</protein>
<dbReference type="AlphaFoldDB" id="A0A1J5IRF8"/>
<keyword evidence="2" id="KW-0472">Membrane</keyword>
<accession>A0A1J5IRF8</accession>
<evidence type="ECO:0000256" key="1">
    <source>
        <dbReference type="SAM" id="MobiDB-lite"/>
    </source>
</evidence>
<gene>
    <name evidence="3" type="ORF">AUK40_00585</name>
</gene>
<sequence length="556" mass="60377">MSPTPHLHAVYLESKDEITSVIDQIRTCPDPRIALVGADRSALLQSLVNLKLLKRNCELHGKELILITTDPVASALASQISLTCYPKLAAAEFALFGRQVPEPTPRREHPPVSPDSSAAVPDLSGNPEAAGATALPPIRPQMRPEPGQQTPDPKEKNQFVSLNNRGALIVILFAALIPVVALAYAAWAVLPRAEILLVPKTQEFSQDMTVRAAPRFTEVNFFAKEMPLSYAEATEQGSLSAKATQRTELGTKATGIISIFNTCNTTGVTLSAGTEITSYEGKMFIVVNDVKIPGLTMVDEVLYQGVKNKIDLEAKEVGEEYNIEPSNFTIPNTGCSTSKLWGESYDTFSGGASHDAVVLGQNDVDTLRTRLLTDLTNKSRDSMTSQVPEGSLIMPDATESRISAESISAQVGDEVSDFTLSLTIQTRGLALKESDLTDLVSKSLATSIPADFEPLTSQKWDISYTVQSYDLDAKTLDLNAKGKGLVAVRISSPQLKERILGKSKNTAEQVLELYSQNLDGYEVRLTPFYVRSVPSAADKVTITKLSLDEFQTRKSK</sequence>
<evidence type="ECO:0000256" key="2">
    <source>
        <dbReference type="SAM" id="Phobius"/>
    </source>
</evidence>